<name>A0A9N7NGC7_STRHE</name>
<sequence>MEEDKISQLPIPVLHHILCFLSQREAVRTCVLSKQWRYIGSTRPNLDFSEERFNDTQAKSVSINCSSIMHHILYLLCRPWRHRGSTLPNLNSSGSTEQSFFSVVDRTLQGYLDRNLSIHKLRLDFSRPDSPPAVALLDK</sequence>
<dbReference type="PROSITE" id="PS50181">
    <property type="entry name" value="FBOX"/>
    <property type="match status" value="1"/>
</dbReference>
<evidence type="ECO:0000313" key="3">
    <source>
        <dbReference type="Proteomes" id="UP001153555"/>
    </source>
</evidence>
<dbReference type="Gene3D" id="1.20.1280.50">
    <property type="match status" value="1"/>
</dbReference>
<dbReference type="EMBL" id="CACSLK010027842">
    <property type="protein sequence ID" value="CAA0833960.1"/>
    <property type="molecule type" value="Genomic_DNA"/>
</dbReference>
<dbReference type="PANTHER" id="PTHR31639:SF42">
    <property type="entry name" value="OS02G0160200 PROTEIN"/>
    <property type="match status" value="1"/>
</dbReference>
<organism evidence="2 3">
    <name type="scientific">Striga hermonthica</name>
    <name type="common">Purple witchweed</name>
    <name type="synonym">Buchnera hermonthica</name>
    <dbReference type="NCBI Taxonomy" id="68872"/>
    <lineage>
        <taxon>Eukaryota</taxon>
        <taxon>Viridiplantae</taxon>
        <taxon>Streptophyta</taxon>
        <taxon>Embryophyta</taxon>
        <taxon>Tracheophyta</taxon>
        <taxon>Spermatophyta</taxon>
        <taxon>Magnoliopsida</taxon>
        <taxon>eudicotyledons</taxon>
        <taxon>Gunneridae</taxon>
        <taxon>Pentapetalae</taxon>
        <taxon>asterids</taxon>
        <taxon>lamiids</taxon>
        <taxon>Lamiales</taxon>
        <taxon>Orobanchaceae</taxon>
        <taxon>Buchnereae</taxon>
        <taxon>Striga</taxon>
    </lineage>
</organism>
<dbReference type="InterPro" id="IPR001810">
    <property type="entry name" value="F-box_dom"/>
</dbReference>
<dbReference type="PANTHER" id="PTHR31639">
    <property type="entry name" value="F-BOX PROTEIN-LIKE"/>
    <property type="match status" value="1"/>
</dbReference>
<evidence type="ECO:0000313" key="2">
    <source>
        <dbReference type="EMBL" id="CAA0833960.1"/>
    </source>
</evidence>
<feature type="domain" description="F-box" evidence="1">
    <location>
        <begin position="3"/>
        <end position="51"/>
    </location>
</feature>
<accession>A0A9N7NGC7</accession>
<comment type="caution">
    <text evidence="2">The sequence shown here is derived from an EMBL/GenBank/DDBJ whole genome shotgun (WGS) entry which is preliminary data.</text>
</comment>
<proteinExistence type="predicted"/>
<dbReference type="SUPFAM" id="SSF81383">
    <property type="entry name" value="F-box domain"/>
    <property type="match status" value="1"/>
</dbReference>
<protein>
    <submittedName>
        <fullName evidence="2">F-box/LRR-repeat protein</fullName>
    </submittedName>
</protein>
<dbReference type="InterPro" id="IPR036047">
    <property type="entry name" value="F-box-like_dom_sf"/>
</dbReference>
<reference evidence="2" key="1">
    <citation type="submission" date="2019-12" db="EMBL/GenBank/DDBJ databases">
        <authorList>
            <person name="Scholes J."/>
        </authorList>
    </citation>
    <scope>NUCLEOTIDE SEQUENCE</scope>
</reference>
<evidence type="ECO:0000259" key="1">
    <source>
        <dbReference type="PROSITE" id="PS50181"/>
    </source>
</evidence>
<gene>
    <name evidence="2" type="ORF">SHERM_29216</name>
</gene>
<dbReference type="Proteomes" id="UP001153555">
    <property type="component" value="Unassembled WGS sequence"/>
</dbReference>
<dbReference type="AlphaFoldDB" id="A0A9N7NGC7"/>
<dbReference type="OrthoDB" id="612216at2759"/>
<keyword evidence="3" id="KW-1185">Reference proteome</keyword>
<dbReference type="Pfam" id="PF00646">
    <property type="entry name" value="F-box"/>
    <property type="match status" value="1"/>
</dbReference>